<dbReference type="Gene3D" id="1.20.5.360">
    <property type="entry name" value="SFTPD helical domain"/>
    <property type="match status" value="1"/>
</dbReference>
<dbReference type="EMBL" id="MUBK01000025">
    <property type="protein sequence ID" value="OTA18866.1"/>
    <property type="molecule type" value="Genomic_DNA"/>
</dbReference>
<organism evidence="1 2">
    <name type="scientific">Xenorhabdus beddingii</name>
    <dbReference type="NCBI Taxonomy" id="40578"/>
    <lineage>
        <taxon>Bacteria</taxon>
        <taxon>Pseudomonadati</taxon>
        <taxon>Pseudomonadota</taxon>
        <taxon>Gammaproteobacteria</taxon>
        <taxon>Enterobacterales</taxon>
        <taxon>Morganellaceae</taxon>
        <taxon>Xenorhabdus</taxon>
    </lineage>
</organism>
<accession>A0A1Y2SL98</accession>
<comment type="caution">
    <text evidence="1">The sequence shown here is derived from an EMBL/GenBank/DDBJ whole genome shotgun (WGS) entry which is preliminary data.</text>
</comment>
<evidence type="ECO:0000313" key="1">
    <source>
        <dbReference type="EMBL" id="OTA18866.1"/>
    </source>
</evidence>
<sequence length="46" mass="5440">MEKRIEELEQKVIELEKQLTELQGAVSHYHAIHQVAIDEIRLMLAR</sequence>
<keyword evidence="2" id="KW-1185">Reference proteome</keyword>
<dbReference type="RefSeq" id="WP_167371921.1">
    <property type="nucleotide sequence ID" value="NZ_CAWNHF010000129.1"/>
</dbReference>
<proteinExistence type="predicted"/>
<reference evidence="1 2" key="1">
    <citation type="submission" date="2017-01" db="EMBL/GenBank/DDBJ databases">
        <title>Deconstructing symbiosis and pathogenesis requirements using a combined genomic-metabolomic approach.</title>
        <authorList>
            <person name="Tobias N.J."/>
            <person name="Wolff H."/>
            <person name="Djahanschiri B."/>
            <person name="Ebersberger I."/>
            <person name="Bode H.B."/>
        </authorList>
    </citation>
    <scope>NUCLEOTIDE SEQUENCE [LARGE SCALE GENOMIC DNA]</scope>
    <source>
        <strain evidence="1 2">DSM 4764</strain>
    </source>
</reference>
<name>A0A1Y2SL98_9GAMM</name>
<dbReference type="AlphaFoldDB" id="A0A1Y2SL98"/>
<gene>
    <name evidence="1" type="ORF">Xbed_02852</name>
</gene>
<evidence type="ECO:0000313" key="2">
    <source>
        <dbReference type="Proteomes" id="UP000194204"/>
    </source>
</evidence>
<protein>
    <submittedName>
        <fullName evidence="1">Uncharacterized protein</fullName>
    </submittedName>
</protein>
<dbReference type="Proteomes" id="UP000194204">
    <property type="component" value="Unassembled WGS sequence"/>
</dbReference>